<dbReference type="Proteomes" id="UP000245469">
    <property type="component" value="Unassembled WGS sequence"/>
</dbReference>
<keyword evidence="2" id="KW-1185">Reference proteome</keyword>
<protein>
    <submittedName>
        <fullName evidence="1">Uncharacterized protein</fullName>
    </submittedName>
</protein>
<evidence type="ECO:0000313" key="1">
    <source>
        <dbReference type="EMBL" id="PWJ53941.1"/>
    </source>
</evidence>
<sequence length="88" mass="9443">MQQRLERGDELLRRGVHVREVVLSARGLSTAEHSGRATQGAARGTALPRAEAQLSPADHNAVTRPVICTVICTVIRPIVRAVSAGRHS</sequence>
<evidence type="ECO:0000313" key="2">
    <source>
        <dbReference type="Proteomes" id="UP000245469"/>
    </source>
</evidence>
<dbReference type="EMBL" id="QGDQ01000009">
    <property type="protein sequence ID" value="PWJ53941.1"/>
    <property type="molecule type" value="Genomic_DNA"/>
</dbReference>
<proteinExistence type="predicted"/>
<name>A0A316A7W4_9ACTN</name>
<reference evidence="1 2" key="1">
    <citation type="submission" date="2018-03" db="EMBL/GenBank/DDBJ databases">
        <title>Genomic Encyclopedia of Archaeal and Bacterial Type Strains, Phase II (KMG-II): from individual species to whole genera.</title>
        <authorList>
            <person name="Goeker M."/>
        </authorList>
    </citation>
    <scope>NUCLEOTIDE SEQUENCE [LARGE SCALE GENOMIC DNA]</scope>
    <source>
        <strain evidence="1 2">DSM 44889</strain>
    </source>
</reference>
<accession>A0A316A7W4</accession>
<dbReference type="AlphaFoldDB" id="A0A316A7W4"/>
<organism evidence="1 2">
    <name type="scientific">Quadrisphaera granulorum</name>
    <dbReference type="NCBI Taxonomy" id="317664"/>
    <lineage>
        <taxon>Bacteria</taxon>
        <taxon>Bacillati</taxon>
        <taxon>Actinomycetota</taxon>
        <taxon>Actinomycetes</taxon>
        <taxon>Kineosporiales</taxon>
        <taxon>Kineosporiaceae</taxon>
        <taxon>Quadrisphaera</taxon>
    </lineage>
</organism>
<comment type="caution">
    <text evidence="1">The sequence shown here is derived from an EMBL/GenBank/DDBJ whole genome shotgun (WGS) entry which is preliminary data.</text>
</comment>
<gene>
    <name evidence="1" type="ORF">BXY45_10920</name>
</gene>